<dbReference type="Pfam" id="PF07690">
    <property type="entry name" value="MFS_1"/>
    <property type="match status" value="1"/>
</dbReference>
<keyword evidence="9" id="KW-1185">Reference proteome</keyword>
<dbReference type="PANTHER" id="PTHR23526:SF1">
    <property type="entry name" value="MAJOR FACILITATOR SUPERFAMILY MFS_1"/>
    <property type="match status" value="1"/>
</dbReference>
<proteinExistence type="predicted"/>
<feature type="transmembrane region" description="Helical" evidence="6">
    <location>
        <begin position="294"/>
        <end position="313"/>
    </location>
</feature>
<dbReference type="PANTHER" id="PTHR23526">
    <property type="entry name" value="INTEGRAL MEMBRANE TRANSPORT PROTEIN-RELATED"/>
    <property type="match status" value="1"/>
</dbReference>
<evidence type="ECO:0000256" key="1">
    <source>
        <dbReference type="ARBA" id="ARBA00004651"/>
    </source>
</evidence>
<feature type="transmembrane region" description="Helical" evidence="6">
    <location>
        <begin position="107"/>
        <end position="131"/>
    </location>
</feature>
<dbReference type="InterPro" id="IPR036259">
    <property type="entry name" value="MFS_trans_sf"/>
</dbReference>
<dbReference type="InterPro" id="IPR020846">
    <property type="entry name" value="MFS_dom"/>
</dbReference>
<evidence type="ECO:0000256" key="3">
    <source>
        <dbReference type="ARBA" id="ARBA00022692"/>
    </source>
</evidence>
<protein>
    <submittedName>
        <fullName evidence="8">MFS transporter</fullName>
    </submittedName>
</protein>
<accession>A0A4R5KYL9</accession>
<name>A0A4R5KYL9_9BACL</name>
<feature type="transmembrane region" description="Helical" evidence="6">
    <location>
        <begin position="180"/>
        <end position="199"/>
    </location>
</feature>
<dbReference type="GO" id="GO:0005886">
    <property type="term" value="C:plasma membrane"/>
    <property type="evidence" value="ECO:0007669"/>
    <property type="project" value="UniProtKB-SubCell"/>
</dbReference>
<feature type="transmembrane region" description="Helical" evidence="6">
    <location>
        <begin position="152"/>
        <end position="174"/>
    </location>
</feature>
<evidence type="ECO:0000256" key="2">
    <source>
        <dbReference type="ARBA" id="ARBA00022448"/>
    </source>
</evidence>
<gene>
    <name evidence="8" type="ORF">E1757_00485</name>
</gene>
<feature type="transmembrane region" description="Helical" evidence="6">
    <location>
        <begin position="354"/>
        <end position="375"/>
    </location>
</feature>
<dbReference type="AlphaFoldDB" id="A0A4R5KYL9"/>
<dbReference type="SUPFAM" id="SSF103473">
    <property type="entry name" value="MFS general substrate transporter"/>
    <property type="match status" value="1"/>
</dbReference>
<feature type="transmembrane region" description="Helical" evidence="6">
    <location>
        <begin position="233"/>
        <end position="253"/>
    </location>
</feature>
<dbReference type="Proteomes" id="UP000295636">
    <property type="component" value="Unassembled WGS sequence"/>
</dbReference>
<feature type="transmembrane region" description="Helical" evidence="6">
    <location>
        <begin position="12"/>
        <end position="37"/>
    </location>
</feature>
<keyword evidence="5 6" id="KW-0472">Membrane</keyword>
<keyword evidence="2" id="KW-0813">Transport</keyword>
<evidence type="ECO:0000256" key="5">
    <source>
        <dbReference type="ARBA" id="ARBA00023136"/>
    </source>
</evidence>
<sequence>MTVDDRKRNYMLLFSDAVLFTNAMTFLSVNAVITYYLSYLGASTFEIGLANSLVSIGAFVSQPIFAKKVMNLSSKQKPFVGILLLQRLLFLLFVLTIPLYAVSHPQVAVVLFLAGWAVFSFFIGAYSPFYMSLFAKMVSDQKRGRLKGYSGGIGNLLALGSAYGIAFVLEHVAFPYNYTLLFSIGIAFLLLDVLVFALMREEPDQVTKFEINYLQYFKAIPAVFSSNPRFGSIVAAFSFMVISHVSLAYYALYAIRSFHAAGPQIALFTAITGVINIVGNVVFGLLSDKLGHRWILVISAACGCLAGLLAVLIPQLWVVYVAFALSSLGLCGYNLSSGIFIIDNVQREKLPMYVSVNILFTLVVSSAITVGGSFLVEYLSFYTVFGIAGLSGLISGWVLYRLDAKRRQSVRKPGRLPF</sequence>
<evidence type="ECO:0000313" key="9">
    <source>
        <dbReference type="Proteomes" id="UP000295636"/>
    </source>
</evidence>
<evidence type="ECO:0000256" key="6">
    <source>
        <dbReference type="SAM" id="Phobius"/>
    </source>
</evidence>
<dbReference type="InterPro" id="IPR052528">
    <property type="entry name" value="Sugar_transport-like"/>
</dbReference>
<reference evidence="8 9" key="1">
    <citation type="submission" date="2019-03" db="EMBL/GenBank/DDBJ databases">
        <title>This is whole genome sequence of Paenibacillus sp MS74 strain.</title>
        <authorList>
            <person name="Trinh H.N."/>
        </authorList>
    </citation>
    <scope>NUCLEOTIDE SEQUENCE [LARGE SCALE GENOMIC DNA]</scope>
    <source>
        <strain evidence="8 9">MS74</strain>
    </source>
</reference>
<dbReference type="OrthoDB" id="8953672at2"/>
<keyword evidence="3 6" id="KW-0812">Transmembrane</keyword>
<comment type="subcellular location">
    <subcellularLocation>
        <location evidence="1">Cell membrane</location>
        <topology evidence="1">Multi-pass membrane protein</topology>
    </subcellularLocation>
</comment>
<feature type="transmembrane region" description="Helical" evidence="6">
    <location>
        <begin position="265"/>
        <end position="287"/>
    </location>
</feature>
<evidence type="ECO:0000256" key="4">
    <source>
        <dbReference type="ARBA" id="ARBA00022989"/>
    </source>
</evidence>
<feature type="transmembrane region" description="Helical" evidence="6">
    <location>
        <begin position="381"/>
        <end position="402"/>
    </location>
</feature>
<feature type="domain" description="Major facilitator superfamily (MFS) profile" evidence="7">
    <location>
        <begin position="11"/>
        <end position="407"/>
    </location>
</feature>
<dbReference type="InterPro" id="IPR011701">
    <property type="entry name" value="MFS"/>
</dbReference>
<keyword evidence="4 6" id="KW-1133">Transmembrane helix</keyword>
<comment type="caution">
    <text evidence="8">The sequence shown here is derived from an EMBL/GenBank/DDBJ whole genome shotgun (WGS) entry which is preliminary data.</text>
</comment>
<dbReference type="EMBL" id="SMRT01000001">
    <property type="protein sequence ID" value="TDG00161.1"/>
    <property type="molecule type" value="Genomic_DNA"/>
</dbReference>
<dbReference type="Gene3D" id="1.20.1250.20">
    <property type="entry name" value="MFS general substrate transporter like domains"/>
    <property type="match status" value="2"/>
</dbReference>
<evidence type="ECO:0000313" key="8">
    <source>
        <dbReference type="EMBL" id="TDG00161.1"/>
    </source>
</evidence>
<feature type="transmembrane region" description="Helical" evidence="6">
    <location>
        <begin position="49"/>
        <end position="66"/>
    </location>
</feature>
<organism evidence="8 9">
    <name type="scientific">Paenibacillus piri</name>
    <dbReference type="NCBI Taxonomy" id="2547395"/>
    <lineage>
        <taxon>Bacteria</taxon>
        <taxon>Bacillati</taxon>
        <taxon>Bacillota</taxon>
        <taxon>Bacilli</taxon>
        <taxon>Bacillales</taxon>
        <taxon>Paenibacillaceae</taxon>
        <taxon>Paenibacillus</taxon>
    </lineage>
</organism>
<dbReference type="PROSITE" id="PS50850">
    <property type="entry name" value="MFS"/>
    <property type="match status" value="1"/>
</dbReference>
<feature type="transmembrane region" description="Helical" evidence="6">
    <location>
        <begin position="78"/>
        <end position="101"/>
    </location>
</feature>
<evidence type="ECO:0000259" key="7">
    <source>
        <dbReference type="PROSITE" id="PS50850"/>
    </source>
</evidence>
<feature type="transmembrane region" description="Helical" evidence="6">
    <location>
        <begin position="319"/>
        <end position="342"/>
    </location>
</feature>
<dbReference type="GO" id="GO:0022857">
    <property type="term" value="F:transmembrane transporter activity"/>
    <property type="evidence" value="ECO:0007669"/>
    <property type="project" value="InterPro"/>
</dbReference>